<evidence type="ECO:0000256" key="1">
    <source>
        <dbReference type="ARBA" id="ARBA00023157"/>
    </source>
</evidence>
<dbReference type="Pfam" id="PF00089">
    <property type="entry name" value="Trypsin"/>
    <property type="match status" value="1"/>
</dbReference>
<organism evidence="4">
    <name type="scientific">Lygus hesperus</name>
    <name type="common">Western plant bug</name>
    <dbReference type="NCBI Taxonomy" id="30085"/>
    <lineage>
        <taxon>Eukaryota</taxon>
        <taxon>Metazoa</taxon>
        <taxon>Ecdysozoa</taxon>
        <taxon>Arthropoda</taxon>
        <taxon>Hexapoda</taxon>
        <taxon>Insecta</taxon>
        <taxon>Pterygota</taxon>
        <taxon>Neoptera</taxon>
        <taxon>Paraneoptera</taxon>
        <taxon>Hemiptera</taxon>
        <taxon>Heteroptera</taxon>
        <taxon>Panheteroptera</taxon>
        <taxon>Cimicomorpha</taxon>
        <taxon>Miridae</taxon>
        <taxon>Mirini</taxon>
        <taxon>Lygus</taxon>
    </lineage>
</organism>
<dbReference type="InterPro" id="IPR001314">
    <property type="entry name" value="Peptidase_S1A"/>
</dbReference>
<evidence type="ECO:0000256" key="2">
    <source>
        <dbReference type="SAM" id="MobiDB-lite"/>
    </source>
</evidence>
<sequence length="981" mass="110424">SSGSSNNFTAARGMQPSNFWTSPSHNYDPTNNFRSYSPHYPINPDIFGVQSRQYRSRPYSPNVYNRGGFSPGIYNRGGFSPGIYNPNVYSGGDYSPDQYSPSVYSRGEFSQSPYNPDVYSGGDFIPDQYSPSIYSRDELSQGPYNPDVYSGGDSSPEQYIPGQPATYPRPENPGEPFFDNAFEPDTETFDSETNTDLETERYRNQDEIASEEANGTFTLKLSSQFNTTESFGDGSFRYVQLAVKISREAVVQYDAHLPETNNIGSTRDLDDPGDVEGFLLGHGFMGSSNYVFPMHPSTWEVWKTKVVKPIFDSLGSTIDQCRVTVSFLYESENGTRPDGFHVNARHVGMDGEFRQAHYLVKGYVSNPSTIFNENVAVQEAFSSFRCTEVLDRADRYYITSVPSDTSGYLARYERLTVVRIMSRRWSDTWLDSENSSTPETLDFFQDLISRYRTNSQSVPLSLRSMGKPVNPIPDSEEFAKIWKTKFETPLWDSSNSSSPDNWRLKRASISLDPTYDGNSLTPSGLLIVGSQDRGPSATVTYIKLPITSELDSFSTERPQNESVNSCQLPPKPKGTAYRIGDCQPNQRDGICEKEPGSWVVEYTQINYECDNGYVLPRINDVDWSDSLCMEGEWDRKIRCQKKCGPLISPSHDIQCKYYGNLVNCTEEVFPGTVAKPKCKSHFHARDPVEVYAENACLADGNWEYGLFECIPDCGLSKNTTGRFRISNGEDVVPGDYPWAAGLFWKKNGTFEHFCGGSIINSNLILTAAHCIYDEGTGMDRDPSEIIVAVGKFNISWDIIDEHEQRIKVLKINKPSSYGRISRSSTSYFDDIAVIELSEIINFSEFRLPVCLDWRKRGSFRNGTLGTTVGWGNDENHRPSESLQCAVLPYFDDNSCSEMSPGYFRTHMLGDKFCVGSGEDHGTSVQPGDSGGGFTFIRHKFHFLYGVLSIRPHYSNRFALFTNVTLKLDWLKQWAKGWPTPN</sequence>
<dbReference type="PRINTS" id="PR00722">
    <property type="entry name" value="CHYMOTRYPSIN"/>
</dbReference>
<evidence type="ECO:0000313" key="4">
    <source>
        <dbReference type="EMBL" id="JAQ06425.1"/>
    </source>
</evidence>
<dbReference type="PANTHER" id="PTHR24252:SF7">
    <property type="entry name" value="HYALIN"/>
    <property type="match status" value="1"/>
</dbReference>
<dbReference type="CDD" id="cd00190">
    <property type="entry name" value="Tryp_SPc"/>
    <property type="match status" value="1"/>
</dbReference>
<feature type="domain" description="Peptidase S1" evidence="3">
    <location>
        <begin position="725"/>
        <end position="975"/>
    </location>
</feature>
<dbReference type="AlphaFoldDB" id="A0A146LGC0"/>
<dbReference type="SMART" id="SM00020">
    <property type="entry name" value="Tryp_SPc"/>
    <property type="match status" value="1"/>
</dbReference>
<feature type="non-terminal residue" evidence="4">
    <location>
        <position position="1"/>
    </location>
</feature>
<dbReference type="Gene3D" id="2.40.10.10">
    <property type="entry name" value="Trypsin-like serine proteases"/>
    <property type="match status" value="1"/>
</dbReference>
<dbReference type="GO" id="GO:0004252">
    <property type="term" value="F:serine-type endopeptidase activity"/>
    <property type="evidence" value="ECO:0007669"/>
    <property type="project" value="InterPro"/>
</dbReference>
<feature type="compositionally biased region" description="Acidic residues" evidence="2">
    <location>
        <begin position="182"/>
        <end position="193"/>
    </location>
</feature>
<dbReference type="InterPro" id="IPR018114">
    <property type="entry name" value="TRYPSIN_HIS"/>
</dbReference>
<dbReference type="InterPro" id="IPR001254">
    <property type="entry name" value="Trypsin_dom"/>
</dbReference>
<reference evidence="4" key="1">
    <citation type="journal article" date="2016" name="Gigascience">
        <title>De novo construction of an expanded transcriptome assembly for the western tarnished plant bug, Lygus hesperus.</title>
        <authorList>
            <person name="Tassone E.E."/>
            <person name="Geib S.M."/>
            <person name="Hall B."/>
            <person name="Fabrick J.A."/>
            <person name="Brent C.S."/>
            <person name="Hull J.J."/>
        </authorList>
    </citation>
    <scope>NUCLEOTIDE SEQUENCE</scope>
</reference>
<dbReference type="PROSITE" id="PS00134">
    <property type="entry name" value="TRYPSIN_HIS"/>
    <property type="match status" value="1"/>
</dbReference>
<dbReference type="PANTHER" id="PTHR24252">
    <property type="entry name" value="ACROSIN-RELATED"/>
    <property type="match status" value="1"/>
</dbReference>
<accession>A0A146LGC0</accession>
<feature type="region of interest" description="Disordered" evidence="2">
    <location>
        <begin position="1"/>
        <end position="24"/>
    </location>
</feature>
<dbReference type="SUPFAM" id="SSF50494">
    <property type="entry name" value="Trypsin-like serine proteases"/>
    <property type="match status" value="1"/>
</dbReference>
<dbReference type="PROSITE" id="PS50240">
    <property type="entry name" value="TRYPSIN_DOM"/>
    <property type="match status" value="1"/>
</dbReference>
<dbReference type="InterPro" id="IPR043504">
    <property type="entry name" value="Peptidase_S1_PA_chymotrypsin"/>
</dbReference>
<evidence type="ECO:0000259" key="3">
    <source>
        <dbReference type="PROSITE" id="PS50240"/>
    </source>
</evidence>
<name>A0A146LGC0_LYGHE</name>
<keyword evidence="1" id="KW-1015">Disulfide bond</keyword>
<protein>
    <submittedName>
        <fullName evidence="4">Limulus clotting factor C</fullName>
    </submittedName>
</protein>
<dbReference type="GO" id="GO:0006508">
    <property type="term" value="P:proteolysis"/>
    <property type="evidence" value="ECO:0007669"/>
    <property type="project" value="InterPro"/>
</dbReference>
<proteinExistence type="predicted"/>
<dbReference type="InterPro" id="IPR009003">
    <property type="entry name" value="Peptidase_S1_PA"/>
</dbReference>
<feature type="region of interest" description="Disordered" evidence="2">
    <location>
        <begin position="120"/>
        <end position="193"/>
    </location>
</feature>
<dbReference type="EMBL" id="GDHC01012204">
    <property type="protein sequence ID" value="JAQ06425.1"/>
    <property type="molecule type" value="Transcribed_RNA"/>
</dbReference>
<gene>
    <name evidence="4" type="primary">LFC_4</name>
    <name evidence="4" type="ORF">g.88054</name>
</gene>